<protein>
    <submittedName>
        <fullName evidence="1">Copia protein</fullName>
    </submittedName>
</protein>
<evidence type="ECO:0000313" key="2">
    <source>
        <dbReference type="Proteomes" id="UP000516437"/>
    </source>
</evidence>
<proteinExistence type="predicted"/>
<dbReference type="PANTHER" id="PTHR11439">
    <property type="entry name" value="GAG-POL-RELATED RETROTRANSPOSON"/>
    <property type="match status" value="1"/>
</dbReference>
<evidence type="ECO:0000313" key="1">
    <source>
        <dbReference type="EMBL" id="KAB1215703.1"/>
    </source>
</evidence>
<comment type="caution">
    <text evidence="1">The sequence shown here is derived from an EMBL/GenBank/DDBJ whole genome shotgun (WGS) entry which is preliminary data.</text>
</comment>
<dbReference type="Proteomes" id="UP000516437">
    <property type="component" value="Chromosome 4"/>
</dbReference>
<gene>
    <name evidence="1" type="ORF">CJ030_MR4G004741</name>
</gene>
<reference evidence="1 2" key="1">
    <citation type="journal article" date="2019" name="Plant Biotechnol. J.">
        <title>The red bayberry genome and genetic basis of sex determination.</title>
        <authorList>
            <person name="Jia H.M."/>
            <person name="Jia H.J."/>
            <person name="Cai Q.L."/>
            <person name="Wang Y."/>
            <person name="Zhao H.B."/>
            <person name="Yang W.F."/>
            <person name="Wang G.Y."/>
            <person name="Li Y.H."/>
            <person name="Zhan D.L."/>
            <person name="Shen Y.T."/>
            <person name="Niu Q.F."/>
            <person name="Chang L."/>
            <person name="Qiu J."/>
            <person name="Zhao L."/>
            <person name="Xie H.B."/>
            <person name="Fu W.Y."/>
            <person name="Jin J."/>
            <person name="Li X.W."/>
            <person name="Jiao Y."/>
            <person name="Zhou C.C."/>
            <person name="Tu T."/>
            <person name="Chai C.Y."/>
            <person name="Gao J.L."/>
            <person name="Fan L.J."/>
            <person name="van de Weg E."/>
            <person name="Wang J.Y."/>
            <person name="Gao Z.S."/>
        </authorList>
    </citation>
    <scope>NUCLEOTIDE SEQUENCE [LARGE SCALE GENOMIC DNA]</scope>
    <source>
        <tissue evidence="1">Leaves</tissue>
    </source>
</reference>
<dbReference type="AlphaFoldDB" id="A0A6A1VSB0"/>
<dbReference type="CDD" id="cd09272">
    <property type="entry name" value="RNase_HI_RT_Ty1"/>
    <property type="match status" value="1"/>
</dbReference>
<dbReference type="OrthoDB" id="414945at2759"/>
<sequence>MDPNQKLLKDEGELFEEPGRYRRLVGKLNYLTITRPDISYAVSIVSQFLDTPWVSHWEAVIHIIRYLKKSPSLGILYRRNGHLRVEGFTDADWAGSPSDRRSTTGYCTFLGGNLVTWKSKKQTVVARSSAEAEYRAMAYTTSELTWLQHFLTEIGFPTPTPIPLFCDNQAAVHIASNPVFHERTKHIEVDCHFIRDKILNGDISTPFVKTGDQLADMFTKVVSGSWLKFLCSKLDLYDIYAPT</sequence>
<accession>A0A6A1VSB0</accession>
<name>A0A6A1VSB0_9ROSI</name>
<dbReference type="SUPFAM" id="SSF56672">
    <property type="entry name" value="DNA/RNA polymerases"/>
    <property type="match status" value="1"/>
</dbReference>
<keyword evidence="2" id="KW-1185">Reference proteome</keyword>
<dbReference type="PANTHER" id="PTHR11439:SF484">
    <property type="entry name" value="REVERSE TRANSCRIPTASE TY1_COPIA-TYPE DOMAIN-CONTAINING PROTEIN"/>
    <property type="match status" value="1"/>
</dbReference>
<organism evidence="1 2">
    <name type="scientific">Morella rubra</name>
    <name type="common">Chinese bayberry</name>
    <dbReference type="NCBI Taxonomy" id="262757"/>
    <lineage>
        <taxon>Eukaryota</taxon>
        <taxon>Viridiplantae</taxon>
        <taxon>Streptophyta</taxon>
        <taxon>Embryophyta</taxon>
        <taxon>Tracheophyta</taxon>
        <taxon>Spermatophyta</taxon>
        <taxon>Magnoliopsida</taxon>
        <taxon>eudicotyledons</taxon>
        <taxon>Gunneridae</taxon>
        <taxon>Pentapetalae</taxon>
        <taxon>rosids</taxon>
        <taxon>fabids</taxon>
        <taxon>Fagales</taxon>
        <taxon>Myricaceae</taxon>
        <taxon>Morella</taxon>
    </lineage>
</organism>
<dbReference type="EMBL" id="RXIC02000022">
    <property type="protein sequence ID" value="KAB1215703.1"/>
    <property type="molecule type" value="Genomic_DNA"/>
</dbReference>
<dbReference type="InterPro" id="IPR043502">
    <property type="entry name" value="DNA/RNA_pol_sf"/>
</dbReference>